<gene>
    <name evidence="2" type="ORF">BWX89_01207</name>
</gene>
<comment type="caution">
    <text evidence="2">The sequence shown here is derived from an EMBL/GenBank/DDBJ whole genome shotgun (WGS) entry which is preliminary data.</text>
</comment>
<dbReference type="Proteomes" id="UP000485562">
    <property type="component" value="Unassembled WGS sequence"/>
</dbReference>
<sequence length="175" mass="20366">MKSRFSSIKIHLVIMIVLYAGTWLIFNDVILSQQRRTLDEYKNQRAKLEYDYLRIKNYPDYIKTIKSSLQQANTKLKDFLWLTDGYDPNLVLFRHIVSIADSSHIEIIGLEPIDKNNEKYYYWNISFKGDISGILRLINGIEKSRKFLKIESTEISKSEDGISVVIIVSGLKKLG</sequence>
<name>A0A1V6C7A9_UNCT6</name>
<keyword evidence="1" id="KW-1133">Transmembrane helix</keyword>
<evidence type="ECO:0000313" key="2">
    <source>
        <dbReference type="EMBL" id="OQB72799.1"/>
    </source>
</evidence>
<accession>A0A1V6C7A9</accession>
<evidence type="ECO:0008006" key="3">
    <source>
        <dbReference type="Google" id="ProtNLM"/>
    </source>
</evidence>
<protein>
    <recommendedName>
        <fullName evidence="3">Pilus assembly protein, PilO</fullName>
    </recommendedName>
</protein>
<dbReference type="EMBL" id="MWDQ01000112">
    <property type="protein sequence ID" value="OQB72799.1"/>
    <property type="molecule type" value="Genomic_DNA"/>
</dbReference>
<dbReference type="AlphaFoldDB" id="A0A1V6C7A9"/>
<keyword evidence="1" id="KW-0812">Transmembrane</keyword>
<organism evidence="2">
    <name type="scientific">candidate division TA06 bacterium ADurb.Bin131</name>
    <dbReference type="NCBI Taxonomy" id="1852827"/>
    <lineage>
        <taxon>Bacteria</taxon>
        <taxon>Bacteria division TA06</taxon>
    </lineage>
</organism>
<evidence type="ECO:0000256" key="1">
    <source>
        <dbReference type="SAM" id="Phobius"/>
    </source>
</evidence>
<keyword evidence="1" id="KW-0472">Membrane</keyword>
<reference evidence="2" key="1">
    <citation type="submission" date="2017-02" db="EMBL/GenBank/DDBJ databases">
        <title>Delving into the versatile metabolic prowess of the omnipresent phylum Bacteroidetes.</title>
        <authorList>
            <person name="Nobu M.K."/>
            <person name="Mei R."/>
            <person name="Narihiro T."/>
            <person name="Kuroda K."/>
            <person name="Liu W.-T."/>
        </authorList>
    </citation>
    <scope>NUCLEOTIDE SEQUENCE</scope>
    <source>
        <strain evidence="2">ADurb.Bin131</strain>
    </source>
</reference>
<proteinExistence type="predicted"/>
<feature type="transmembrane region" description="Helical" evidence="1">
    <location>
        <begin position="12"/>
        <end position="31"/>
    </location>
</feature>